<gene>
    <name evidence="3" type="ORF">HMPREF3192_00269</name>
</gene>
<dbReference type="Pfam" id="PF03793">
    <property type="entry name" value="PASTA"/>
    <property type="match status" value="2"/>
</dbReference>
<reference evidence="4" key="1">
    <citation type="submission" date="2016-01" db="EMBL/GenBank/DDBJ databases">
        <authorList>
            <person name="Mitreva M."/>
            <person name="Pepin K.H."/>
            <person name="Mihindukulasuriya K.A."/>
            <person name="Fulton R."/>
            <person name="Fronick C."/>
            <person name="O'Laughlin M."/>
            <person name="Miner T."/>
            <person name="Herter B."/>
            <person name="Rosa B.A."/>
            <person name="Cordes M."/>
            <person name="Tomlinson C."/>
            <person name="Wollam A."/>
            <person name="Palsikar V.B."/>
            <person name="Mardis E.R."/>
            <person name="Wilson R.K."/>
        </authorList>
    </citation>
    <scope>NUCLEOTIDE SEQUENCE [LARGE SCALE GENOMIC DNA]</scope>
    <source>
        <strain evidence="4">DNF00019</strain>
    </source>
</reference>
<dbReference type="InterPro" id="IPR005543">
    <property type="entry name" value="PASTA_dom"/>
</dbReference>
<dbReference type="STRING" id="1393034.HMPREF3192_00269"/>
<comment type="caution">
    <text evidence="3">The sequence shown here is derived from an EMBL/GenBank/DDBJ whole genome shotgun (WGS) entry which is preliminary data.</text>
</comment>
<feature type="transmembrane region" description="Helical" evidence="1">
    <location>
        <begin position="29"/>
        <end position="50"/>
    </location>
</feature>
<evidence type="ECO:0000313" key="3">
    <source>
        <dbReference type="EMBL" id="KXB35398.1"/>
    </source>
</evidence>
<feature type="domain" description="PASTA" evidence="2">
    <location>
        <begin position="121"/>
        <end position="183"/>
    </location>
</feature>
<dbReference type="Proteomes" id="UP000070675">
    <property type="component" value="Unassembled WGS sequence"/>
</dbReference>
<dbReference type="AlphaFoldDB" id="A0A133XWU0"/>
<keyword evidence="1" id="KW-1133">Transmembrane helix</keyword>
<name>A0A133XWU0_9ACTN</name>
<dbReference type="Gene3D" id="3.30.10.20">
    <property type="match status" value="2"/>
</dbReference>
<evidence type="ECO:0000259" key="2">
    <source>
        <dbReference type="PROSITE" id="PS51178"/>
    </source>
</evidence>
<proteinExistence type="predicted"/>
<accession>A0A133XWU0</accession>
<keyword evidence="1" id="KW-0812">Transmembrane</keyword>
<dbReference type="PROSITE" id="PS51178">
    <property type="entry name" value="PASTA"/>
    <property type="match status" value="2"/>
</dbReference>
<dbReference type="CDD" id="cd06577">
    <property type="entry name" value="PASTA_pknB"/>
    <property type="match status" value="2"/>
</dbReference>
<keyword evidence="4" id="KW-1185">Reference proteome</keyword>
<evidence type="ECO:0000256" key="1">
    <source>
        <dbReference type="SAM" id="Phobius"/>
    </source>
</evidence>
<dbReference type="PATRIC" id="fig|1393034.3.peg.264"/>
<dbReference type="SMART" id="SM00740">
    <property type="entry name" value="PASTA"/>
    <property type="match status" value="2"/>
</dbReference>
<feature type="domain" description="PASTA" evidence="2">
    <location>
        <begin position="57"/>
        <end position="119"/>
    </location>
</feature>
<sequence>MHDNNESAKAAPVQSVTDLLDRYMLRQQVIRGALTALVVLCLAGIIFLLLPRGFFGGVPVPDVRGSSAADATAILRNKGFEVAVQNAFVDDSAGLVMATDPNPDKLQGLGKTVTLTVGELRYIPPIQGANYSQALKKLREFGYQNVHVTGVDSPSENDVVVGIEPAANSTVPKNQPVTLTLKHMAS</sequence>
<protein>
    <submittedName>
        <fullName evidence="3">PASTA domain protein</fullName>
    </submittedName>
</protein>
<evidence type="ECO:0000313" key="4">
    <source>
        <dbReference type="Proteomes" id="UP000070675"/>
    </source>
</evidence>
<organism evidence="3 4">
    <name type="scientific">Atopobium deltae</name>
    <dbReference type="NCBI Taxonomy" id="1393034"/>
    <lineage>
        <taxon>Bacteria</taxon>
        <taxon>Bacillati</taxon>
        <taxon>Actinomycetota</taxon>
        <taxon>Coriobacteriia</taxon>
        <taxon>Coriobacteriales</taxon>
        <taxon>Atopobiaceae</taxon>
        <taxon>Atopobium</taxon>
    </lineage>
</organism>
<dbReference type="EMBL" id="LSCR01000003">
    <property type="protein sequence ID" value="KXB35398.1"/>
    <property type="molecule type" value="Genomic_DNA"/>
</dbReference>
<keyword evidence="1" id="KW-0472">Membrane</keyword>